<protein>
    <submittedName>
        <fullName evidence="2">Uncharacterized protein</fullName>
    </submittedName>
</protein>
<comment type="caution">
    <text evidence="2">The sequence shown here is derived from an EMBL/GenBank/DDBJ whole genome shotgun (WGS) entry which is preliminary data.</text>
</comment>
<dbReference type="AlphaFoldDB" id="A0AAD7R9S9"/>
<organism evidence="2 3">
    <name type="scientific">Aldrovandia affinis</name>
    <dbReference type="NCBI Taxonomy" id="143900"/>
    <lineage>
        <taxon>Eukaryota</taxon>
        <taxon>Metazoa</taxon>
        <taxon>Chordata</taxon>
        <taxon>Craniata</taxon>
        <taxon>Vertebrata</taxon>
        <taxon>Euteleostomi</taxon>
        <taxon>Actinopterygii</taxon>
        <taxon>Neopterygii</taxon>
        <taxon>Teleostei</taxon>
        <taxon>Notacanthiformes</taxon>
        <taxon>Halosauridae</taxon>
        <taxon>Aldrovandia</taxon>
    </lineage>
</organism>
<accession>A0AAD7R9S9</accession>
<evidence type="ECO:0000313" key="3">
    <source>
        <dbReference type="Proteomes" id="UP001221898"/>
    </source>
</evidence>
<feature type="compositionally biased region" description="Basic and acidic residues" evidence="1">
    <location>
        <begin position="1"/>
        <end position="13"/>
    </location>
</feature>
<feature type="region of interest" description="Disordered" evidence="1">
    <location>
        <begin position="1"/>
        <end position="29"/>
    </location>
</feature>
<dbReference type="Proteomes" id="UP001221898">
    <property type="component" value="Unassembled WGS sequence"/>
</dbReference>
<proteinExistence type="predicted"/>
<gene>
    <name evidence="2" type="ORF">AAFF_G00294100</name>
</gene>
<evidence type="ECO:0000256" key="1">
    <source>
        <dbReference type="SAM" id="MobiDB-lite"/>
    </source>
</evidence>
<reference evidence="2" key="1">
    <citation type="journal article" date="2023" name="Science">
        <title>Genome structures resolve the early diversification of teleost fishes.</title>
        <authorList>
            <person name="Parey E."/>
            <person name="Louis A."/>
            <person name="Montfort J."/>
            <person name="Bouchez O."/>
            <person name="Roques C."/>
            <person name="Iampietro C."/>
            <person name="Lluch J."/>
            <person name="Castinel A."/>
            <person name="Donnadieu C."/>
            <person name="Desvignes T."/>
            <person name="Floi Bucao C."/>
            <person name="Jouanno E."/>
            <person name="Wen M."/>
            <person name="Mejri S."/>
            <person name="Dirks R."/>
            <person name="Jansen H."/>
            <person name="Henkel C."/>
            <person name="Chen W.J."/>
            <person name="Zahm M."/>
            <person name="Cabau C."/>
            <person name="Klopp C."/>
            <person name="Thompson A.W."/>
            <person name="Robinson-Rechavi M."/>
            <person name="Braasch I."/>
            <person name="Lecointre G."/>
            <person name="Bobe J."/>
            <person name="Postlethwait J.H."/>
            <person name="Berthelot C."/>
            <person name="Roest Crollius H."/>
            <person name="Guiguen Y."/>
        </authorList>
    </citation>
    <scope>NUCLEOTIDE SEQUENCE</scope>
    <source>
        <strain evidence="2">NC1722</strain>
    </source>
</reference>
<sequence>MKSRGSDDSRALTERPVFPGGERTPDRSAKVTGFARRVGLHPPPPAAVYVPADSVPALQRRALCPSRYPLRLRAVTRYLSRYLPRRRPGPSARMKGIFSRRAPVYEVKPRVISPEKDRWFLALHACGPGGREL</sequence>
<evidence type="ECO:0000313" key="2">
    <source>
        <dbReference type="EMBL" id="KAJ8372150.1"/>
    </source>
</evidence>
<name>A0AAD7R9S9_9TELE</name>
<keyword evidence="3" id="KW-1185">Reference proteome</keyword>
<dbReference type="EMBL" id="JAINUG010000413">
    <property type="protein sequence ID" value="KAJ8372150.1"/>
    <property type="molecule type" value="Genomic_DNA"/>
</dbReference>